<dbReference type="Gene3D" id="3.40.50.1820">
    <property type="entry name" value="alpha/beta hydrolase"/>
    <property type="match status" value="1"/>
</dbReference>
<feature type="binding site" evidence="2">
    <location>
        <position position="215"/>
    </location>
    <ligand>
        <name>substrate</name>
    </ligand>
</feature>
<keyword evidence="2 5" id="KW-0012">Acyltransferase</keyword>
<dbReference type="HAMAP" id="MF_00296">
    <property type="entry name" value="MetX_acyltransf"/>
    <property type="match status" value="1"/>
</dbReference>
<dbReference type="UniPathway" id="UPA00051">
    <property type="reaction ID" value="UER00074"/>
</dbReference>
<keyword evidence="2" id="KW-0486">Methionine biosynthesis</keyword>
<keyword evidence="6" id="KW-1185">Reference proteome</keyword>
<protein>
    <recommendedName>
        <fullName evidence="2">Homoserine O-acetyltransferase</fullName>
        <shortName evidence="2">HAT</shortName>
        <ecNumber evidence="2">2.3.1.31</ecNumber>
    </recommendedName>
    <alternativeName>
        <fullName evidence="2">Homoserine transacetylase</fullName>
        <shortName evidence="2">HTA</shortName>
    </alternativeName>
</protein>
<keyword evidence="2" id="KW-0028">Amino-acid biosynthesis</keyword>
<dbReference type="InterPro" id="IPR000073">
    <property type="entry name" value="AB_hydrolase_1"/>
</dbReference>
<feature type="domain" description="AB hydrolase-1" evidence="4">
    <location>
        <begin position="41"/>
        <end position="345"/>
    </location>
</feature>
<name>A0A4Q1RBW1_9ACTN</name>
<evidence type="ECO:0000259" key="4">
    <source>
        <dbReference type="Pfam" id="PF00561"/>
    </source>
</evidence>
<evidence type="ECO:0000256" key="2">
    <source>
        <dbReference type="HAMAP-Rule" id="MF_00296"/>
    </source>
</evidence>
<reference evidence="5 6" key="1">
    <citation type="submission" date="2019-01" db="EMBL/GenBank/DDBJ databases">
        <title>Draft genome sequences of the type strain Streptomyces sioyaensis DSM 40032 and its novel strain, TM32, a thermotolerant antibiotics-producing actinobacterium.</title>
        <authorList>
            <person name="Nakaew N."/>
            <person name="Lumyong S."/>
            <person name="Sloan W.T."/>
            <person name="Sungthong R."/>
        </authorList>
    </citation>
    <scope>NUCLEOTIDE SEQUENCE [LARGE SCALE GENOMIC DNA]</scope>
    <source>
        <strain evidence="5 6">DSM 40032</strain>
    </source>
</reference>
<dbReference type="InterPro" id="IPR029058">
    <property type="entry name" value="AB_hydrolase_fold"/>
</dbReference>
<dbReference type="PIRSF" id="PIRSF000443">
    <property type="entry name" value="Homoser_Ac_trans"/>
    <property type="match status" value="1"/>
</dbReference>
<keyword evidence="2" id="KW-0963">Cytoplasm</keyword>
<comment type="caution">
    <text evidence="5">The sequence shown here is derived from an EMBL/GenBank/DDBJ whole genome shotgun (WGS) entry which is preliminary data.</text>
</comment>
<comment type="function">
    <text evidence="2">Transfers an acetyl group from acetyl-CoA to L-homoserine, forming acetyl-L-homoserine.</text>
</comment>
<comment type="caution">
    <text evidence="2">Lacks conserved residue(s) required for the propagation of feature annotation.</text>
</comment>
<dbReference type="GO" id="GO:0009086">
    <property type="term" value="P:methionine biosynthetic process"/>
    <property type="evidence" value="ECO:0007669"/>
    <property type="project" value="UniProtKB-UniRule"/>
</dbReference>
<dbReference type="EC" id="2.3.1.31" evidence="2"/>
<feature type="active site" evidence="2 3">
    <location>
        <position position="307"/>
    </location>
</feature>
<comment type="pathway">
    <text evidence="2">Amino-acid biosynthesis; L-methionine biosynthesis via de novo pathway; O-acetyl-L-homoserine from L-homoserine: step 1/1.</text>
</comment>
<comment type="subunit">
    <text evidence="2">Homodimer.</text>
</comment>
<dbReference type="InterPro" id="IPR008220">
    <property type="entry name" value="HAT_MetX-like"/>
</dbReference>
<evidence type="ECO:0000256" key="1">
    <source>
        <dbReference type="ARBA" id="ARBA00022679"/>
    </source>
</evidence>
<feature type="binding site" evidence="2">
    <location>
        <position position="342"/>
    </location>
    <ligand>
        <name>substrate</name>
    </ligand>
</feature>
<gene>
    <name evidence="2" type="primary">metXA</name>
    <name evidence="5" type="ORF">EST54_01940</name>
</gene>
<evidence type="ECO:0000256" key="3">
    <source>
        <dbReference type="PIRSR" id="PIRSR000443-1"/>
    </source>
</evidence>
<dbReference type="Gene3D" id="1.10.1740.110">
    <property type="match status" value="1"/>
</dbReference>
<comment type="subcellular location">
    <subcellularLocation>
        <location evidence="2">Cytoplasm</location>
    </subcellularLocation>
</comment>
<organism evidence="5 6">
    <name type="scientific">Streptomyces sioyaensis</name>
    <dbReference type="NCBI Taxonomy" id="67364"/>
    <lineage>
        <taxon>Bacteria</taxon>
        <taxon>Bacillati</taxon>
        <taxon>Actinomycetota</taxon>
        <taxon>Actinomycetes</taxon>
        <taxon>Kitasatosporales</taxon>
        <taxon>Streptomycetaceae</taxon>
        <taxon>Streptomyces</taxon>
    </lineage>
</organism>
<dbReference type="GO" id="GO:0004414">
    <property type="term" value="F:homoserine O-acetyltransferase activity"/>
    <property type="evidence" value="ECO:0007669"/>
    <property type="project" value="UniProtKB-UniRule"/>
</dbReference>
<comment type="catalytic activity">
    <reaction evidence="2">
        <text>L-homoserine + acetyl-CoA = O-acetyl-L-homoserine + CoA</text>
        <dbReference type="Rhea" id="RHEA:13701"/>
        <dbReference type="ChEBI" id="CHEBI:57287"/>
        <dbReference type="ChEBI" id="CHEBI:57288"/>
        <dbReference type="ChEBI" id="CHEBI:57476"/>
        <dbReference type="ChEBI" id="CHEBI:57716"/>
        <dbReference type="EC" id="2.3.1.31"/>
    </reaction>
</comment>
<proteinExistence type="inferred from homology"/>
<dbReference type="EMBL" id="SDIF01000003">
    <property type="protein sequence ID" value="RXS70952.1"/>
    <property type="molecule type" value="Genomic_DNA"/>
</dbReference>
<dbReference type="GO" id="GO:0009092">
    <property type="term" value="P:homoserine metabolic process"/>
    <property type="evidence" value="ECO:0007669"/>
    <property type="project" value="TreeGrafter"/>
</dbReference>
<dbReference type="Proteomes" id="UP000289482">
    <property type="component" value="Unassembled WGS sequence"/>
</dbReference>
<dbReference type="NCBIfam" id="NF001209">
    <property type="entry name" value="PRK00175.1"/>
    <property type="match status" value="1"/>
</dbReference>
<dbReference type="Pfam" id="PF00561">
    <property type="entry name" value="Abhydrolase_1"/>
    <property type="match status" value="1"/>
</dbReference>
<comment type="similarity">
    <text evidence="2">Belongs to the AB hydrolase superfamily. MetX family.</text>
</comment>
<feature type="active site" description="Nucleophile" evidence="2 3">
    <location>
        <position position="143"/>
    </location>
</feature>
<dbReference type="GO" id="GO:0005737">
    <property type="term" value="C:cytoplasm"/>
    <property type="evidence" value="ECO:0007669"/>
    <property type="project" value="UniProtKB-SubCell"/>
</dbReference>
<dbReference type="NCBIfam" id="TIGR01392">
    <property type="entry name" value="homoserO_Ac_trn"/>
    <property type="match status" value="1"/>
</dbReference>
<dbReference type="AlphaFoldDB" id="A0A4Q1RBW1"/>
<accession>A0A4Q1RBW1</accession>
<evidence type="ECO:0000313" key="5">
    <source>
        <dbReference type="EMBL" id="RXS70952.1"/>
    </source>
</evidence>
<evidence type="ECO:0000313" key="6">
    <source>
        <dbReference type="Proteomes" id="UP000289482"/>
    </source>
</evidence>
<dbReference type="PANTHER" id="PTHR32268:SF11">
    <property type="entry name" value="HOMOSERINE O-ACETYLTRANSFERASE"/>
    <property type="match status" value="1"/>
</dbReference>
<feature type="active site" evidence="2 3">
    <location>
        <position position="341"/>
    </location>
</feature>
<keyword evidence="1 2" id="KW-0808">Transferase</keyword>
<dbReference type="PANTHER" id="PTHR32268">
    <property type="entry name" value="HOMOSERINE O-ACETYLTRANSFERASE"/>
    <property type="match status" value="1"/>
</dbReference>
<dbReference type="SUPFAM" id="SSF53474">
    <property type="entry name" value="alpha/beta-Hydrolases"/>
    <property type="match status" value="1"/>
</dbReference>
<sequence length="367" mass="39218">MQFAGLFSPDRPLVLESGKTLPHVQVAYEEYGRPDASGENTIFVCHALTGDSHAARHTPDDLPGWWDTMVGPGRPVDTDVFHVVCANVLGGCAGTTGPCSAGPDGRPYGPEFPAVTVGDMVAVHRELLAHLGISRLHSVIGGSLGGMQALEWLLQHPGDARNFTLIATAARSTADNLAANAVCRAAIRSDPGFSDGRYAEIPGHPGPVDGLGTARMIAHLTYMSAESLETKFGRRRQPAKTGTGPSYGPYAVERYLEHQARKLVARFDANSYLCLTAAMDAYDAFARPHAVDPGTAPSVHLFSFASDRLFGAESTRHLHEQLSAAGLTVREYRDTSSAAGHDAFLLEVPGYLAHMDTLLAPTDHIRV</sequence>